<dbReference type="InterPro" id="IPR023393">
    <property type="entry name" value="START-like_dom_sf"/>
</dbReference>
<dbReference type="CDD" id="cd07822">
    <property type="entry name" value="SRPBCC_4"/>
    <property type="match status" value="1"/>
</dbReference>
<gene>
    <name evidence="2" type="ORF">BO71DRAFT_402715</name>
</gene>
<dbReference type="OrthoDB" id="509124at2759"/>
<dbReference type="Gene3D" id="3.30.530.20">
    <property type="match status" value="1"/>
</dbReference>
<sequence length="214" mass="24137">MSTPASPSSQATLASIPPPNYSVSDAVLYIEKVIRIDAPIQDVWDVLIDTSTWPSWNKFIPRVTIRQQPESDVPTASETSPILEPGTRMTFHVNMNATTPQSQPSTDALLTVAERDPPNSNKKLGRVVWVNDAPAQGRVMSWLLTAERVHELSEVEVHDEEGQVKLMTEVRTWEAQVGVLAYVVRWMLGARLAEFFDLWLRGLKEYVEKNRARE</sequence>
<evidence type="ECO:0000313" key="2">
    <source>
        <dbReference type="EMBL" id="PYH89851.1"/>
    </source>
</evidence>
<dbReference type="AlphaFoldDB" id="A0A319CZ04"/>
<dbReference type="InterPro" id="IPR005031">
    <property type="entry name" value="COQ10_START"/>
</dbReference>
<proteinExistence type="predicted"/>
<name>A0A319CZ04_9EURO</name>
<protein>
    <recommendedName>
        <fullName evidence="1">Coenzyme Q-binding protein COQ10 START domain-containing protein</fullName>
    </recommendedName>
</protein>
<reference evidence="2 3" key="1">
    <citation type="submission" date="2018-02" db="EMBL/GenBank/DDBJ databases">
        <title>The genomes of Aspergillus section Nigri reveals drivers in fungal speciation.</title>
        <authorList>
            <consortium name="DOE Joint Genome Institute"/>
            <person name="Vesth T.C."/>
            <person name="Nybo J."/>
            <person name="Theobald S."/>
            <person name="Brandl J."/>
            <person name="Frisvad J.C."/>
            <person name="Nielsen K.F."/>
            <person name="Lyhne E.K."/>
            <person name="Kogle M.E."/>
            <person name="Kuo A."/>
            <person name="Riley R."/>
            <person name="Clum A."/>
            <person name="Nolan M."/>
            <person name="Lipzen A."/>
            <person name="Salamov A."/>
            <person name="Henrissat B."/>
            <person name="Wiebenga A."/>
            <person name="De vries R.P."/>
            <person name="Grigoriev I.V."/>
            <person name="Mortensen U.H."/>
            <person name="Andersen M.R."/>
            <person name="Baker S.E."/>
        </authorList>
    </citation>
    <scope>NUCLEOTIDE SEQUENCE [LARGE SCALE GENOMIC DNA]</scope>
    <source>
        <strain evidence="2 3">CBS 707.79</strain>
    </source>
</reference>
<dbReference type="Pfam" id="PF03364">
    <property type="entry name" value="Polyketide_cyc"/>
    <property type="match status" value="1"/>
</dbReference>
<evidence type="ECO:0000259" key="1">
    <source>
        <dbReference type="Pfam" id="PF03364"/>
    </source>
</evidence>
<dbReference type="EMBL" id="KZ826008">
    <property type="protein sequence ID" value="PYH89851.1"/>
    <property type="molecule type" value="Genomic_DNA"/>
</dbReference>
<keyword evidence="3" id="KW-1185">Reference proteome</keyword>
<dbReference type="VEuPathDB" id="FungiDB:BO71DRAFT_402715"/>
<dbReference type="SUPFAM" id="SSF55961">
    <property type="entry name" value="Bet v1-like"/>
    <property type="match status" value="1"/>
</dbReference>
<accession>A0A319CZ04</accession>
<dbReference type="Proteomes" id="UP000247810">
    <property type="component" value="Unassembled WGS sequence"/>
</dbReference>
<organism evidence="2 3">
    <name type="scientific">Aspergillus ellipticus CBS 707.79</name>
    <dbReference type="NCBI Taxonomy" id="1448320"/>
    <lineage>
        <taxon>Eukaryota</taxon>
        <taxon>Fungi</taxon>
        <taxon>Dikarya</taxon>
        <taxon>Ascomycota</taxon>
        <taxon>Pezizomycotina</taxon>
        <taxon>Eurotiomycetes</taxon>
        <taxon>Eurotiomycetidae</taxon>
        <taxon>Eurotiales</taxon>
        <taxon>Aspergillaceae</taxon>
        <taxon>Aspergillus</taxon>
        <taxon>Aspergillus subgen. Circumdati</taxon>
    </lineage>
</organism>
<feature type="domain" description="Coenzyme Q-binding protein COQ10 START" evidence="1">
    <location>
        <begin position="36"/>
        <end position="101"/>
    </location>
</feature>
<evidence type="ECO:0000313" key="3">
    <source>
        <dbReference type="Proteomes" id="UP000247810"/>
    </source>
</evidence>